<organism evidence="2 3">
    <name type="scientific">Rubripirellula tenax</name>
    <dbReference type="NCBI Taxonomy" id="2528015"/>
    <lineage>
        <taxon>Bacteria</taxon>
        <taxon>Pseudomonadati</taxon>
        <taxon>Planctomycetota</taxon>
        <taxon>Planctomycetia</taxon>
        <taxon>Pirellulales</taxon>
        <taxon>Pirellulaceae</taxon>
        <taxon>Rubripirellula</taxon>
    </lineage>
</organism>
<evidence type="ECO:0000313" key="3">
    <source>
        <dbReference type="Proteomes" id="UP000318288"/>
    </source>
</evidence>
<dbReference type="SUPFAM" id="SSF49899">
    <property type="entry name" value="Concanavalin A-like lectins/glucanases"/>
    <property type="match status" value="1"/>
</dbReference>
<proteinExistence type="predicted"/>
<gene>
    <name evidence="2" type="ORF">Poly51_39420</name>
</gene>
<name>A0A5C6ET59_9BACT</name>
<keyword evidence="1" id="KW-1133">Transmembrane helix</keyword>
<protein>
    <submittedName>
        <fullName evidence="2">FecR protein</fullName>
    </submittedName>
</protein>
<dbReference type="EMBL" id="SJPW01000005">
    <property type="protein sequence ID" value="TWU50649.1"/>
    <property type="molecule type" value="Genomic_DNA"/>
</dbReference>
<sequence length="551" mass="60868">MNDLRFMELVSNWLDGSLTETESAELQAVLESSADRRSEFVDVCGLDADLRLMSDVVIETPVGAESRRAPAGANGMRAVGWLGLVAAIAAVLLLAIGYGIGRDRKGDAEQQIAASEVASGESDEVVESGCAVLSRVVDAKFAGDVQYREGDSLQPGQFKLLSGAVQIDFFSGATMLIDEAADVNLVSSWEAECAHGKVTMHVPAPAIGFHLTLPGMKVVDLGTEFAVQVDGAESSLHVFDGEVEAHVPGSQMQIIREGSSLKKSTDLPVVAGVSKPADFPSVEEFERRKEEYYQTKTKQWRAAMNTVRSDERIIGCYQFRRWEDEKWDRLVNNFAIPKRLYSHGSAVGARWVDGRWPTKSALEFKSPGDRVRINLGKDKYDGLTMAAWIRVDGLDRKYNALLLSDGYEDGEPHWQIDKSGRLMFSVSYMRFAPSSGQQFDPYRQDQVFYSPKVVNSDGRRWHHVAVTFDAVVGEAVQYFDGKEVSREVSEHHLGDRKVTFGPCAIGNWGLPIEGVPFPVRNLNGRVDEFLIYKEPLTGDEIANLHELGIPN</sequence>
<dbReference type="Pfam" id="PF13385">
    <property type="entry name" value="Laminin_G_3"/>
    <property type="match status" value="1"/>
</dbReference>
<dbReference type="Proteomes" id="UP000318288">
    <property type="component" value="Unassembled WGS sequence"/>
</dbReference>
<keyword evidence="1" id="KW-0472">Membrane</keyword>
<dbReference type="AlphaFoldDB" id="A0A5C6ET59"/>
<feature type="transmembrane region" description="Helical" evidence="1">
    <location>
        <begin position="78"/>
        <end position="100"/>
    </location>
</feature>
<comment type="caution">
    <text evidence="2">The sequence shown here is derived from an EMBL/GenBank/DDBJ whole genome shotgun (WGS) entry which is preliminary data.</text>
</comment>
<dbReference type="InterPro" id="IPR013320">
    <property type="entry name" value="ConA-like_dom_sf"/>
</dbReference>
<accession>A0A5C6ET59</accession>
<keyword evidence="1" id="KW-0812">Transmembrane</keyword>
<evidence type="ECO:0000256" key="1">
    <source>
        <dbReference type="SAM" id="Phobius"/>
    </source>
</evidence>
<dbReference type="GO" id="GO:0016989">
    <property type="term" value="F:sigma factor antagonist activity"/>
    <property type="evidence" value="ECO:0007669"/>
    <property type="project" value="TreeGrafter"/>
</dbReference>
<dbReference type="PANTHER" id="PTHR30273:SF2">
    <property type="entry name" value="PROTEIN FECR"/>
    <property type="match status" value="1"/>
</dbReference>
<evidence type="ECO:0000313" key="2">
    <source>
        <dbReference type="EMBL" id="TWU50649.1"/>
    </source>
</evidence>
<dbReference type="PANTHER" id="PTHR30273">
    <property type="entry name" value="PERIPLASMIC SIGNAL SENSOR AND SIGMA FACTOR ACTIVATOR FECR-RELATED"/>
    <property type="match status" value="1"/>
</dbReference>
<keyword evidence="3" id="KW-1185">Reference proteome</keyword>
<dbReference type="OrthoDB" id="258532at2"/>
<dbReference type="InterPro" id="IPR012373">
    <property type="entry name" value="Ferrdict_sens_TM"/>
</dbReference>
<dbReference type="Gene3D" id="2.60.120.200">
    <property type="match status" value="1"/>
</dbReference>
<reference evidence="2 3" key="1">
    <citation type="submission" date="2019-02" db="EMBL/GenBank/DDBJ databases">
        <title>Deep-cultivation of Planctomycetes and their phenomic and genomic characterization uncovers novel biology.</title>
        <authorList>
            <person name="Wiegand S."/>
            <person name="Jogler M."/>
            <person name="Boedeker C."/>
            <person name="Pinto D."/>
            <person name="Vollmers J."/>
            <person name="Rivas-Marin E."/>
            <person name="Kohn T."/>
            <person name="Peeters S.H."/>
            <person name="Heuer A."/>
            <person name="Rast P."/>
            <person name="Oberbeckmann S."/>
            <person name="Bunk B."/>
            <person name="Jeske O."/>
            <person name="Meyerdierks A."/>
            <person name="Storesund J.E."/>
            <person name="Kallscheuer N."/>
            <person name="Luecker S."/>
            <person name="Lage O.M."/>
            <person name="Pohl T."/>
            <person name="Merkel B.J."/>
            <person name="Hornburger P."/>
            <person name="Mueller R.-W."/>
            <person name="Bruemmer F."/>
            <person name="Labrenz M."/>
            <person name="Spormann A.M."/>
            <person name="Op Den Camp H."/>
            <person name="Overmann J."/>
            <person name="Amann R."/>
            <person name="Jetten M.S.M."/>
            <person name="Mascher T."/>
            <person name="Medema M.H."/>
            <person name="Devos D.P."/>
            <person name="Kaster A.-K."/>
            <person name="Ovreas L."/>
            <person name="Rohde M."/>
            <person name="Galperin M.Y."/>
            <person name="Jogler C."/>
        </authorList>
    </citation>
    <scope>NUCLEOTIDE SEQUENCE [LARGE SCALE GENOMIC DNA]</scope>
    <source>
        <strain evidence="2 3">Poly51</strain>
    </source>
</reference>